<dbReference type="EMBL" id="KL994629">
    <property type="protein sequence ID" value="KFK21910.1"/>
    <property type="molecule type" value="Genomic_DNA"/>
</dbReference>
<dbReference type="PANTHER" id="PTHR11010:SF38">
    <property type="entry name" value="LYSOSOMAL PRO-X CARBOXYPEPTIDASE"/>
    <property type="match status" value="1"/>
</dbReference>
<dbReference type="GO" id="GO:0070008">
    <property type="term" value="F:serine-type exopeptidase activity"/>
    <property type="evidence" value="ECO:0007669"/>
    <property type="project" value="InterPro"/>
</dbReference>
<dbReference type="SUPFAM" id="SSF51735">
    <property type="entry name" value="NAD(P)-binding Rossmann-fold domains"/>
    <property type="match status" value="1"/>
</dbReference>
<dbReference type="Gramene" id="KFK21910">
    <property type="protein sequence ID" value="KFK21910"/>
    <property type="gene ID" value="AALP_AAs61034U000100"/>
</dbReference>
<dbReference type="InterPro" id="IPR029058">
    <property type="entry name" value="AB_hydrolase_fold"/>
</dbReference>
<dbReference type="GO" id="GO:0005773">
    <property type="term" value="C:vacuole"/>
    <property type="evidence" value="ECO:0007669"/>
    <property type="project" value="TreeGrafter"/>
</dbReference>
<gene>
    <name evidence="6" type="ORF">AALP_AAs61034U000100</name>
</gene>
<accession>A0A087FWA8</accession>
<dbReference type="InterPro" id="IPR008758">
    <property type="entry name" value="Peptidase_S28"/>
</dbReference>
<keyword evidence="5" id="KW-0325">Glycoprotein</keyword>
<dbReference type="eggNOG" id="KOG1502">
    <property type="taxonomic scope" value="Eukaryota"/>
</dbReference>
<evidence type="ECO:0000256" key="3">
    <source>
        <dbReference type="ARBA" id="ARBA00022729"/>
    </source>
</evidence>
<dbReference type="Gene3D" id="3.40.50.1820">
    <property type="entry name" value="alpha/beta hydrolase"/>
    <property type="match status" value="1"/>
</dbReference>
<dbReference type="OrthoDB" id="2130629at2759"/>
<evidence type="ECO:0000256" key="2">
    <source>
        <dbReference type="ARBA" id="ARBA00022670"/>
    </source>
</evidence>
<dbReference type="Pfam" id="PF05577">
    <property type="entry name" value="Peptidase_S28"/>
    <property type="match status" value="1"/>
</dbReference>
<keyword evidence="4" id="KW-0378">Hydrolase</keyword>
<dbReference type="InterPro" id="IPR036291">
    <property type="entry name" value="NAD(P)-bd_dom_sf"/>
</dbReference>
<dbReference type="GO" id="GO:0006508">
    <property type="term" value="P:proteolysis"/>
    <property type="evidence" value="ECO:0007669"/>
    <property type="project" value="UniProtKB-KW"/>
</dbReference>
<name>A0A087FWA8_ARAAL</name>
<evidence type="ECO:0000256" key="1">
    <source>
        <dbReference type="ARBA" id="ARBA00011079"/>
    </source>
</evidence>
<evidence type="ECO:0000256" key="4">
    <source>
        <dbReference type="ARBA" id="ARBA00022801"/>
    </source>
</evidence>
<proteinExistence type="inferred from homology"/>
<dbReference type="Gene3D" id="3.40.50.720">
    <property type="entry name" value="NAD(P)-binding Rossmann-like Domain"/>
    <property type="match status" value="1"/>
</dbReference>
<reference evidence="7" key="1">
    <citation type="journal article" date="2015" name="Nat. Plants">
        <title>Genome expansion of Arabis alpina linked with retrotransposition and reduced symmetric DNA methylation.</title>
        <authorList>
            <person name="Willing E.M."/>
            <person name="Rawat V."/>
            <person name="Mandakova T."/>
            <person name="Maumus F."/>
            <person name="James G.V."/>
            <person name="Nordstroem K.J."/>
            <person name="Becker C."/>
            <person name="Warthmann N."/>
            <person name="Chica C."/>
            <person name="Szarzynska B."/>
            <person name="Zytnicki M."/>
            <person name="Albani M.C."/>
            <person name="Kiefer C."/>
            <person name="Bergonzi S."/>
            <person name="Castaings L."/>
            <person name="Mateos J.L."/>
            <person name="Berns M.C."/>
            <person name="Bujdoso N."/>
            <person name="Piofczyk T."/>
            <person name="de Lorenzo L."/>
            <person name="Barrero-Sicilia C."/>
            <person name="Mateos I."/>
            <person name="Piednoel M."/>
            <person name="Hagmann J."/>
            <person name="Chen-Min-Tao R."/>
            <person name="Iglesias-Fernandez R."/>
            <person name="Schuster S.C."/>
            <person name="Alonso-Blanco C."/>
            <person name="Roudier F."/>
            <person name="Carbonero P."/>
            <person name="Paz-Ares J."/>
            <person name="Davis S.J."/>
            <person name="Pecinka A."/>
            <person name="Quesneville H."/>
            <person name="Colot V."/>
            <person name="Lysak M.A."/>
            <person name="Weigel D."/>
            <person name="Coupland G."/>
            <person name="Schneeberger K."/>
        </authorList>
    </citation>
    <scope>NUCLEOTIDE SEQUENCE [LARGE SCALE GENOMIC DNA]</scope>
    <source>
        <strain evidence="7">cv. Pajares</strain>
    </source>
</reference>
<comment type="similarity">
    <text evidence="1">Belongs to the peptidase S28 family.</text>
</comment>
<evidence type="ECO:0000256" key="5">
    <source>
        <dbReference type="ARBA" id="ARBA00023180"/>
    </source>
</evidence>
<evidence type="ECO:0000313" key="6">
    <source>
        <dbReference type="EMBL" id="KFK21910.1"/>
    </source>
</evidence>
<dbReference type="GO" id="GO:0008239">
    <property type="term" value="F:dipeptidyl-peptidase activity"/>
    <property type="evidence" value="ECO:0007669"/>
    <property type="project" value="TreeGrafter"/>
</dbReference>
<sequence length="146" mass="16558">LDPWSGGSVLKNLSDTIVALVTKEGAHHLDLRPSTPEDPKWLVEQREAEIRLIQGWIETYRLEKEAKFSLLKRSWCSSNPLTEEELIKPALTETKNVLEACNEAKVKKVVVVSSIAAVVYNPKWPKDVAKDEDCWVIGVITIWQNH</sequence>
<keyword evidence="7" id="KW-1185">Reference proteome</keyword>
<dbReference type="Proteomes" id="UP000029120">
    <property type="component" value="Unassembled WGS sequence"/>
</dbReference>
<keyword evidence="2" id="KW-0645">Protease</keyword>
<protein>
    <recommendedName>
        <fullName evidence="8">NAD-dependent epimerase/dehydratase domain-containing protein</fullName>
    </recommendedName>
</protein>
<dbReference type="PANTHER" id="PTHR11010">
    <property type="entry name" value="PROTEASE S28 PRO-X CARBOXYPEPTIDASE-RELATED"/>
    <property type="match status" value="1"/>
</dbReference>
<keyword evidence="3" id="KW-0732">Signal</keyword>
<organism evidence="6 7">
    <name type="scientific">Arabis alpina</name>
    <name type="common">Alpine rock-cress</name>
    <dbReference type="NCBI Taxonomy" id="50452"/>
    <lineage>
        <taxon>Eukaryota</taxon>
        <taxon>Viridiplantae</taxon>
        <taxon>Streptophyta</taxon>
        <taxon>Embryophyta</taxon>
        <taxon>Tracheophyta</taxon>
        <taxon>Spermatophyta</taxon>
        <taxon>Magnoliopsida</taxon>
        <taxon>eudicotyledons</taxon>
        <taxon>Gunneridae</taxon>
        <taxon>Pentapetalae</taxon>
        <taxon>rosids</taxon>
        <taxon>malvids</taxon>
        <taxon>Brassicales</taxon>
        <taxon>Brassicaceae</taxon>
        <taxon>Arabideae</taxon>
        <taxon>Arabis</taxon>
    </lineage>
</organism>
<feature type="non-terminal residue" evidence="6">
    <location>
        <position position="1"/>
    </location>
</feature>
<evidence type="ECO:0000313" key="7">
    <source>
        <dbReference type="Proteomes" id="UP000029120"/>
    </source>
</evidence>
<dbReference type="eggNOG" id="KOG2183">
    <property type="taxonomic scope" value="Eukaryota"/>
</dbReference>
<dbReference type="AlphaFoldDB" id="A0A087FWA8"/>
<evidence type="ECO:0008006" key="8">
    <source>
        <dbReference type="Google" id="ProtNLM"/>
    </source>
</evidence>